<evidence type="ECO:0000313" key="5">
    <source>
        <dbReference type="Proteomes" id="UP000294641"/>
    </source>
</evidence>
<proteinExistence type="predicted"/>
<protein>
    <recommendedName>
        <fullName evidence="6">Cytochrome c oxidase subunit 2A</fullName>
    </recommendedName>
</protein>
<keyword evidence="1" id="KW-1133">Transmembrane helix</keyword>
<feature type="transmembrane region" description="Helical" evidence="1">
    <location>
        <begin position="15"/>
        <end position="36"/>
    </location>
</feature>
<evidence type="ECO:0000313" key="4">
    <source>
        <dbReference type="Proteomes" id="UP000254330"/>
    </source>
</evidence>
<keyword evidence="1" id="KW-0812">Transmembrane</keyword>
<dbReference type="Proteomes" id="UP000294641">
    <property type="component" value="Unassembled WGS sequence"/>
</dbReference>
<reference evidence="3 5" key="2">
    <citation type="submission" date="2019-03" db="EMBL/GenBank/DDBJ databases">
        <title>Genomic Encyclopedia of Type Strains, Phase IV (KMG-IV): sequencing the most valuable type-strain genomes for metagenomic binning, comparative biology and taxonomic classification.</title>
        <authorList>
            <person name="Goeker M."/>
        </authorList>
    </citation>
    <scope>NUCLEOTIDE SEQUENCE [LARGE SCALE GENOMIC DNA]</scope>
    <source>
        <strain evidence="3 5">DSM 20580</strain>
    </source>
</reference>
<dbReference type="Proteomes" id="UP000254330">
    <property type="component" value="Unassembled WGS sequence"/>
</dbReference>
<dbReference type="EMBL" id="SNZG01000020">
    <property type="protein sequence ID" value="TDR37434.1"/>
    <property type="molecule type" value="Genomic_DNA"/>
</dbReference>
<dbReference type="AlphaFoldDB" id="A0A8B4Q9N4"/>
<evidence type="ECO:0000256" key="1">
    <source>
        <dbReference type="SAM" id="Phobius"/>
    </source>
</evidence>
<dbReference type="RefSeq" id="WP_256595752.1">
    <property type="nucleotide sequence ID" value="NZ_BJUE01000013.1"/>
</dbReference>
<reference evidence="2 4" key="1">
    <citation type="submission" date="2018-06" db="EMBL/GenBank/DDBJ databases">
        <authorList>
            <consortium name="Pathogen Informatics"/>
            <person name="Doyle S."/>
        </authorList>
    </citation>
    <scope>NUCLEOTIDE SEQUENCE [LARGE SCALE GENOMIC DNA]</scope>
    <source>
        <strain evidence="2 4">NCTC10597</strain>
    </source>
</reference>
<dbReference type="PROSITE" id="PS51257">
    <property type="entry name" value="PROKAR_LIPOPROTEIN"/>
    <property type="match status" value="1"/>
</dbReference>
<keyword evidence="5" id="KW-1185">Reference proteome</keyword>
<name>A0A8B4Q9N4_9BACL</name>
<evidence type="ECO:0000313" key="3">
    <source>
        <dbReference type="EMBL" id="TDR37434.1"/>
    </source>
</evidence>
<sequence>MSKKQDTNDNLKGTFYLSMTIGVIIVAVWASCFAIFMDRF</sequence>
<accession>A0A8B4Q9N4</accession>
<comment type="caution">
    <text evidence="2">The sequence shown here is derived from an EMBL/GenBank/DDBJ whole genome shotgun (WGS) entry which is preliminary data.</text>
</comment>
<evidence type="ECO:0000313" key="2">
    <source>
        <dbReference type="EMBL" id="STX09392.1"/>
    </source>
</evidence>
<organism evidence="2 4">
    <name type="scientific">Kurthia zopfii</name>
    <dbReference type="NCBI Taxonomy" id="1650"/>
    <lineage>
        <taxon>Bacteria</taxon>
        <taxon>Bacillati</taxon>
        <taxon>Bacillota</taxon>
        <taxon>Bacilli</taxon>
        <taxon>Bacillales</taxon>
        <taxon>Caryophanaceae</taxon>
        <taxon>Kurthia</taxon>
    </lineage>
</organism>
<evidence type="ECO:0008006" key="6">
    <source>
        <dbReference type="Google" id="ProtNLM"/>
    </source>
</evidence>
<gene>
    <name evidence="3" type="ORF">DFR61_12029</name>
    <name evidence="2" type="ORF">NCTC10597_01067</name>
</gene>
<keyword evidence="1" id="KW-0472">Membrane</keyword>
<dbReference type="EMBL" id="UGNP01000001">
    <property type="protein sequence ID" value="STX09392.1"/>
    <property type="molecule type" value="Genomic_DNA"/>
</dbReference>